<dbReference type="RefSeq" id="WP_185049569.1">
    <property type="nucleotide sequence ID" value="NZ_BAABIX010000003.1"/>
</dbReference>
<proteinExistence type="predicted"/>
<dbReference type="Proteomes" id="UP000578449">
    <property type="component" value="Unassembled WGS sequence"/>
</dbReference>
<feature type="signal peptide" evidence="1">
    <location>
        <begin position="1"/>
        <end position="37"/>
    </location>
</feature>
<evidence type="ECO:0000313" key="3">
    <source>
        <dbReference type="Proteomes" id="UP000578449"/>
    </source>
</evidence>
<name>A0A840P5U8_9ACTN</name>
<protein>
    <recommendedName>
        <fullName evidence="4">Chitinase</fullName>
    </recommendedName>
</protein>
<accession>A0A840P5U8</accession>
<evidence type="ECO:0000313" key="2">
    <source>
        <dbReference type="EMBL" id="MBB5132597.1"/>
    </source>
</evidence>
<comment type="caution">
    <text evidence="2">The sequence shown here is derived from an EMBL/GenBank/DDBJ whole genome shotgun (WGS) entry which is preliminary data.</text>
</comment>
<organism evidence="2 3">
    <name type="scientific">Thermocatellispora tengchongensis</name>
    <dbReference type="NCBI Taxonomy" id="1073253"/>
    <lineage>
        <taxon>Bacteria</taxon>
        <taxon>Bacillati</taxon>
        <taxon>Actinomycetota</taxon>
        <taxon>Actinomycetes</taxon>
        <taxon>Streptosporangiales</taxon>
        <taxon>Streptosporangiaceae</taxon>
        <taxon>Thermocatellispora</taxon>
    </lineage>
</organism>
<evidence type="ECO:0000256" key="1">
    <source>
        <dbReference type="SAM" id="SignalP"/>
    </source>
</evidence>
<feature type="chain" id="PRO_5032634864" description="Chitinase" evidence="1">
    <location>
        <begin position="38"/>
        <end position="66"/>
    </location>
</feature>
<evidence type="ECO:0008006" key="4">
    <source>
        <dbReference type="Google" id="ProtNLM"/>
    </source>
</evidence>
<gene>
    <name evidence="2" type="ORF">HNP84_002313</name>
</gene>
<reference evidence="2 3" key="1">
    <citation type="submission" date="2020-08" db="EMBL/GenBank/DDBJ databases">
        <title>Genomic Encyclopedia of Type Strains, Phase IV (KMG-IV): sequencing the most valuable type-strain genomes for metagenomic binning, comparative biology and taxonomic classification.</title>
        <authorList>
            <person name="Goeker M."/>
        </authorList>
    </citation>
    <scope>NUCLEOTIDE SEQUENCE [LARGE SCALE GENOMIC DNA]</scope>
    <source>
        <strain evidence="2 3">DSM 45615</strain>
    </source>
</reference>
<keyword evidence="1" id="KW-0732">Signal</keyword>
<keyword evidence="3" id="KW-1185">Reference proteome</keyword>
<sequence length="66" mass="6815">MQLPSNWEIHTMRTGARVLLLGLATAASVGLALPASAATADTWSWGTATRITGSCSAWDGIWAQGG</sequence>
<dbReference type="EMBL" id="JACHGN010000004">
    <property type="protein sequence ID" value="MBB5132597.1"/>
    <property type="molecule type" value="Genomic_DNA"/>
</dbReference>
<dbReference type="AlphaFoldDB" id="A0A840P5U8"/>